<feature type="transmembrane region" description="Helical" evidence="1">
    <location>
        <begin position="304"/>
        <end position="327"/>
    </location>
</feature>
<dbReference type="EMBL" id="MGGE01000024">
    <property type="protein sequence ID" value="OGM21152.1"/>
    <property type="molecule type" value="Genomic_DNA"/>
</dbReference>
<organism evidence="3 4">
    <name type="scientific">Candidatus Woesebacteria bacterium RIFCSPHIGHO2_01_FULL_38_9</name>
    <dbReference type="NCBI Taxonomy" id="1802492"/>
    <lineage>
        <taxon>Bacteria</taxon>
        <taxon>Candidatus Woeseibacteriota</taxon>
    </lineage>
</organism>
<proteinExistence type="predicted"/>
<dbReference type="SUPFAM" id="SSF51294">
    <property type="entry name" value="Hedgehog/intein (Hint) domain"/>
    <property type="match status" value="1"/>
</dbReference>
<evidence type="ECO:0000313" key="4">
    <source>
        <dbReference type="Proteomes" id="UP000178419"/>
    </source>
</evidence>
<evidence type="ECO:0000313" key="3">
    <source>
        <dbReference type="EMBL" id="OGM21152.1"/>
    </source>
</evidence>
<dbReference type="AlphaFoldDB" id="A0A1F7Y1I0"/>
<gene>
    <name evidence="3" type="ORF">A2714_03045</name>
</gene>
<evidence type="ECO:0000256" key="2">
    <source>
        <dbReference type="SAM" id="SignalP"/>
    </source>
</evidence>
<dbReference type="InterPro" id="IPR036844">
    <property type="entry name" value="Hint_dom_sf"/>
</dbReference>
<protein>
    <recommendedName>
        <fullName evidence="5">Hint domain-containing protein</fullName>
    </recommendedName>
</protein>
<comment type="caution">
    <text evidence="3">The sequence shown here is derived from an EMBL/GenBank/DDBJ whole genome shotgun (WGS) entry which is preliminary data.</text>
</comment>
<feature type="chain" id="PRO_5009533781" description="Hint domain-containing protein" evidence="2">
    <location>
        <begin position="36"/>
        <end position="671"/>
    </location>
</feature>
<feature type="signal peptide" evidence="2">
    <location>
        <begin position="1"/>
        <end position="35"/>
    </location>
</feature>
<dbReference type="PROSITE" id="PS50817">
    <property type="entry name" value="INTEIN_N_TER"/>
    <property type="match status" value="1"/>
</dbReference>
<feature type="transmembrane region" description="Helical" evidence="1">
    <location>
        <begin position="181"/>
        <end position="199"/>
    </location>
</feature>
<evidence type="ECO:0000256" key="1">
    <source>
        <dbReference type="SAM" id="Phobius"/>
    </source>
</evidence>
<dbReference type="Gene3D" id="2.170.16.10">
    <property type="entry name" value="Hedgehog/Intein (Hint) domain"/>
    <property type="match status" value="1"/>
</dbReference>
<keyword evidence="2" id="KW-0732">Signal</keyword>
<keyword evidence="1" id="KW-0812">Transmembrane</keyword>
<sequence length="671" mass="72883">MSKVKSQLSLIKKLIISLVLASVLLVSLVTPYAQAQVGTWYHPTFGEYATKVYDQTNPDEIFGERYTQAQVIWILHALKAAFMPPEILLCIGTNFASPTSISACLAGVISGIFQAFGIGYVGETNLAQVINNTVSNNPISGIGYIQNKLSQFHLIPQAEAQGFGFSTLSPIQEIWKAIRNIAYFLLVIAFVAISFMVMFRLKISPQTVITIQSAIPRMIFVLLLITFSYAIAGFVIDLSFVSVGLLAVAADSVSSLSAVELYTKLIGGHPMITMFLIVNTYITAYTIIPLTVGVLSVTMAVPALFIQGIIFLVIIAFFILIWLRILWTWIKTFINIVLLIVFGPIIILGGIFPNTGGFGSWLRDLVAQVAVFPGIIAMFFLAHFIFWSSFNATNPGIFETIFTGLNTVNLLNPYGIQSLGGSGTIHLPGFDLGTGINFGFIVAIGILALVPNIANIIQSLISKRPFGYGSAIGAAIMTGVGIGAQPITYPYGLIRGGYEKKIMGEIEARGWRGLFSAFGRKPCLSEDTLIDTPKGAIAVQHLKKGVKIWTLNKSGLRISVKILKAIITPVPKTHIITHLVIDDGRELFVSPGHPRSDGYTIADLKVADVYDGGHVTTADNIFYQKDFTYDILPAGETGLYWANGILVGSTLSSIRKTSIKQGLINSFQAFK</sequence>
<reference evidence="3 4" key="1">
    <citation type="journal article" date="2016" name="Nat. Commun.">
        <title>Thousands of microbial genomes shed light on interconnected biogeochemical processes in an aquifer system.</title>
        <authorList>
            <person name="Anantharaman K."/>
            <person name="Brown C.T."/>
            <person name="Hug L.A."/>
            <person name="Sharon I."/>
            <person name="Castelle C.J."/>
            <person name="Probst A.J."/>
            <person name="Thomas B.C."/>
            <person name="Singh A."/>
            <person name="Wilkins M.J."/>
            <person name="Karaoz U."/>
            <person name="Brodie E.L."/>
            <person name="Williams K.H."/>
            <person name="Hubbard S.S."/>
            <person name="Banfield J.F."/>
        </authorList>
    </citation>
    <scope>NUCLEOTIDE SEQUENCE [LARGE SCALE GENOMIC DNA]</scope>
</reference>
<feature type="transmembrane region" description="Helical" evidence="1">
    <location>
        <begin position="436"/>
        <end position="454"/>
    </location>
</feature>
<keyword evidence="1" id="KW-1133">Transmembrane helix</keyword>
<name>A0A1F7Y1I0_9BACT</name>
<feature type="transmembrane region" description="Helical" evidence="1">
    <location>
        <begin position="365"/>
        <end position="386"/>
    </location>
</feature>
<dbReference type="InterPro" id="IPR006141">
    <property type="entry name" value="Intein_N"/>
</dbReference>
<feature type="transmembrane region" description="Helical" evidence="1">
    <location>
        <begin position="333"/>
        <end position="353"/>
    </location>
</feature>
<accession>A0A1F7Y1I0</accession>
<feature type="transmembrane region" description="Helical" evidence="1">
    <location>
        <begin position="466"/>
        <end position="484"/>
    </location>
</feature>
<evidence type="ECO:0008006" key="5">
    <source>
        <dbReference type="Google" id="ProtNLM"/>
    </source>
</evidence>
<dbReference type="Proteomes" id="UP000178419">
    <property type="component" value="Unassembled WGS sequence"/>
</dbReference>
<dbReference type="GO" id="GO:0016539">
    <property type="term" value="P:intein-mediated protein splicing"/>
    <property type="evidence" value="ECO:0007669"/>
    <property type="project" value="InterPro"/>
</dbReference>
<keyword evidence="1" id="KW-0472">Membrane</keyword>
<feature type="transmembrane region" description="Helical" evidence="1">
    <location>
        <begin position="220"/>
        <end position="250"/>
    </location>
</feature>
<feature type="transmembrane region" description="Helical" evidence="1">
    <location>
        <begin position="270"/>
        <end position="292"/>
    </location>
</feature>